<comment type="caution">
    <text evidence="1">The sequence shown here is derived from an EMBL/GenBank/DDBJ whole genome shotgun (WGS) entry which is preliminary data.</text>
</comment>
<proteinExistence type="predicted"/>
<reference evidence="1" key="1">
    <citation type="submission" date="2021-01" db="EMBL/GenBank/DDBJ databases">
        <title>Whole genome shotgun sequence of Rhizocola hellebori NBRC 109834.</title>
        <authorList>
            <person name="Komaki H."/>
            <person name="Tamura T."/>
        </authorList>
    </citation>
    <scope>NUCLEOTIDE SEQUENCE</scope>
    <source>
        <strain evidence="1">NBRC 109834</strain>
    </source>
</reference>
<dbReference type="Proteomes" id="UP000612899">
    <property type="component" value="Unassembled WGS sequence"/>
</dbReference>
<sequence length="178" mass="19421">MTTVRELLFGSASGEIEAAEHLAASGAVSSPAVCQAVVSRLSQVLDFEVSDVLLEAFRIQSRLLTAARETHAQPGTVQRVTVKTYELPWEHELELDVTVSGKHLMTITAALRLDLEVTALVAVVQRGLLTDVEGGRYRVSAHLTVQGRDIVSRDRLFELLYELKCGSGIPLISQARAR</sequence>
<dbReference type="AlphaFoldDB" id="A0A8J3QCJ5"/>
<protein>
    <submittedName>
        <fullName evidence="1">Uncharacterized protein</fullName>
    </submittedName>
</protein>
<dbReference type="EMBL" id="BONY01000046">
    <property type="protein sequence ID" value="GIH08249.1"/>
    <property type="molecule type" value="Genomic_DNA"/>
</dbReference>
<dbReference type="RefSeq" id="WP_203912007.1">
    <property type="nucleotide sequence ID" value="NZ_BONY01000046.1"/>
</dbReference>
<name>A0A8J3QCJ5_9ACTN</name>
<evidence type="ECO:0000313" key="2">
    <source>
        <dbReference type="Proteomes" id="UP000612899"/>
    </source>
</evidence>
<accession>A0A8J3QCJ5</accession>
<evidence type="ECO:0000313" key="1">
    <source>
        <dbReference type="EMBL" id="GIH08249.1"/>
    </source>
</evidence>
<keyword evidence="2" id="KW-1185">Reference proteome</keyword>
<gene>
    <name evidence="1" type="ORF">Rhe02_63160</name>
</gene>
<organism evidence="1 2">
    <name type="scientific">Rhizocola hellebori</name>
    <dbReference type="NCBI Taxonomy" id="1392758"/>
    <lineage>
        <taxon>Bacteria</taxon>
        <taxon>Bacillati</taxon>
        <taxon>Actinomycetota</taxon>
        <taxon>Actinomycetes</taxon>
        <taxon>Micromonosporales</taxon>
        <taxon>Micromonosporaceae</taxon>
        <taxon>Rhizocola</taxon>
    </lineage>
</organism>